<proteinExistence type="predicted"/>
<dbReference type="VEuPathDB" id="CryptoDB:Cvel_29468"/>
<dbReference type="PROSITE" id="PS01186">
    <property type="entry name" value="EGF_2"/>
    <property type="match status" value="1"/>
</dbReference>
<dbReference type="InterPro" id="IPR000742">
    <property type="entry name" value="EGF"/>
</dbReference>
<comment type="caution">
    <text evidence="1">Lacks conserved residue(s) required for the propagation of feature annotation.</text>
</comment>
<evidence type="ECO:0000256" key="3">
    <source>
        <dbReference type="SAM" id="SignalP"/>
    </source>
</evidence>
<sequence>MRGVSWAPAGLLGVLLMFSLLSLTGVSLRTQQVRGPSQAGLVSSANQRGGGAGRLRLEPWGDGVEDAERKETGTSGEEEGQSPGSSSSPSSGLSMVQTETETKKKSKTGGAVKGDVLPSEDDDVPLIYDMLDRLRTFQANATRQAKEDHLQASVLMDAALKGDLSGTVTVAGRKVSLRDFLLEAAKREKKSSADAQHALETVGKFVEGSAAVMGGGGGEAARKVGCTSVTCGQHATCTQTSTGPECVCDAGYSGDGFRCKPPRDMVPQPLLPSVKQPEVADLHMSRLGKDRLVVVFRDVGDNNRGKASVGLFQGGSVAWSPPECFSGEDEAWGPSVVGLLNGRLLVAFRSRDRKGEATMIAAEVPDPTAPTRLVWGSPRSYGRNQSHKAALIPLPDSRVGLFFEDFRAVPIKAADADGAGGAGNNQNATAGSLLQGSASTDSGFEFRAFGNALLIELGEKSKISKLGSYPFAMTAIARITATITRPGEFVLGYRATPTISLVGKGGTVHHETMAVLGYMANDDIVFTSPKVNLEPDGTGAWARSLSLLTAGKVLYAYQVGSEKQARYAVLKVDEKHKRLEVTEGPRLLFEGQSSYLTAVTLPGHFHALVLHEGNAEIGEGGEETEGKKTTKISSSASSTGTSLVSLSAGFRAGTGSKSSASICSLDAKTDELEDCEVFTWAERGAKYVNGVALSPHVLLVAFADSQGVPWYQLMAVVNRK</sequence>
<evidence type="ECO:0000256" key="1">
    <source>
        <dbReference type="PROSITE-ProRule" id="PRU00076"/>
    </source>
</evidence>
<name>A0A0G4HN11_9ALVE</name>
<feature type="chain" id="PRO_5005192020" description="EGF-like domain-containing protein" evidence="3">
    <location>
        <begin position="28"/>
        <end position="720"/>
    </location>
</feature>
<dbReference type="Gene3D" id="2.40.155.10">
    <property type="entry name" value="Green fluorescent protein"/>
    <property type="match status" value="1"/>
</dbReference>
<keyword evidence="1" id="KW-0245">EGF-like domain</keyword>
<organism evidence="5">
    <name type="scientific">Chromera velia CCMP2878</name>
    <dbReference type="NCBI Taxonomy" id="1169474"/>
    <lineage>
        <taxon>Eukaryota</taxon>
        <taxon>Sar</taxon>
        <taxon>Alveolata</taxon>
        <taxon>Colpodellida</taxon>
        <taxon>Chromeraceae</taxon>
        <taxon>Chromera</taxon>
    </lineage>
</organism>
<dbReference type="EMBL" id="CDMZ01003266">
    <property type="protein sequence ID" value="CEM45744.1"/>
    <property type="molecule type" value="Genomic_DNA"/>
</dbReference>
<feature type="compositionally biased region" description="Polar residues" evidence="2">
    <location>
        <begin position="34"/>
        <end position="47"/>
    </location>
</feature>
<feature type="compositionally biased region" description="Low complexity" evidence="2">
    <location>
        <begin position="81"/>
        <end position="92"/>
    </location>
</feature>
<evidence type="ECO:0000259" key="4">
    <source>
        <dbReference type="PROSITE" id="PS50026"/>
    </source>
</evidence>
<reference evidence="5" key="1">
    <citation type="submission" date="2014-11" db="EMBL/GenBank/DDBJ databases">
        <authorList>
            <person name="Otto D Thomas"/>
            <person name="Naeem Raeece"/>
        </authorList>
    </citation>
    <scope>NUCLEOTIDE SEQUENCE</scope>
</reference>
<dbReference type="PROSITE" id="PS50026">
    <property type="entry name" value="EGF_3"/>
    <property type="match status" value="1"/>
</dbReference>
<protein>
    <recommendedName>
        <fullName evidence="4">EGF-like domain-containing protein</fullName>
    </recommendedName>
</protein>
<feature type="signal peptide" evidence="3">
    <location>
        <begin position="1"/>
        <end position="27"/>
    </location>
</feature>
<dbReference type="InterPro" id="IPR009017">
    <property type="entry name" value="GFP"/>
</dbReference>
<evidence type="ECO:0000313" key="5">
    <source>
        <dbReference type="EMBL" id="CEM45744.1"/>
    </source>
</evidence>
<accession>A0A0G4HN11</accession>
<feature type="region of interest" description="Disordered" evidence="2">
    <location>
        <begin position="34"/>
        <end position="119"/>
    </location>
</feature>
<evidence type="ECO:0000256" key="2">
    <source>
        <dbReference type="SAM" id="MobiDB-lite"/>
    </source>
</evidence>
<dbReference type="CDD" id="cd00053">
    <property type="entry name" value="EGF"/>
    <property type="match status" value="1"/>
</dbReference>
<feature type="domain" description="EGF-like" evidence="4">
    <location>
        <begin position="222"/>
        <end position="260"/>
    </location>
</feature>
<gene>
    <name evidence="5" type="ORF">Cvel_29468</name>
</gene>
<keyword evidence="3" id="KW-0732">Signal</keyword>
<dbReference type="AlphaFoldDB" id="A0A0G4HN11"/>